<evidence type="ECO:0000313" key="2">
    <source>
        <dbReference type="EMBL" id="TWU27405.1"/>
    </source>
</evidence>
<proteinExistence type="predicted"/>
<comment type="caution">
    <text evidence="2">The sequence shown here is derived from an EMBL/GenBank/DDBJ whole genome shotgun (WGS) entry which is preliminary data.</text>
</comment>
<feature type="transmembrane region" description="Helical" evidence="1">
    <location>
        <begin position="52"/>
        <end position="75"/>
    </location>
</feature>
<feature type="transmembrane region" description="Helical" evidence="1">
    <location>
        <begin position="118"/>
        <end position="135"/>
    </location>
</feature>
<keyword evidence="1" id="KW-0812">Transmembrane</keyword>
<accession>A0A5C6CU64</accession>
<feature type="transmembrane region" description="Helical" evidence="1">
    <location>
        <begin position="12"/>
        <end position="32"/>
    </location>
</feature>
<sequence>MSDRSEKILKALLWWLVVFHGGLGLLGLFAKGSAEVLAERFFNFQLELSPQMYWVINPFAAYLLAFAAFMAIAAWDPRRNVALIYVAASLLGLRVLQRAYFLLTADDDLISGTSKDRIVLTIAIVLVITIALLVLTRNMSRNYSGNGIEE</sequence>
<dbReference type="RefSeq" id="WP_146450620.1">
    <property type="nucleotide sequence ID" value="NZ_SJPS01000003.1"/>
</dbReference>
<name>A0A5C6CU64_9BACT</name>
<keyword evidence="1" id="KW-1133">Transmembrane helix</keyword>
<dbReference type="Proteomes" id="UP000318437">
    <property type="component" value="Unassembled WGS sequence"/>
</dbReference>
<dbReference type="EMBL" id="SJPS01000003">
    <property type="protein sequence ID" value="TWU27405.1"/>
    <property type="molecule type" value="Genomic_DNA"/>
</dbReference>
<dbReference type="AlphaFoldDB" id="A0A5C6CU64"/>
<gene>
    <name evidence="2" type="ORF">Pla144_21780</name>
</gene>
<keyword evidence="3" id="KW-1185">Reference proteome</keyword>
<keyword evidence="1" id="KW-0472">Membrane</keyword>
<evidence type="ECO:0000256" key="1">
    <source>
        <dbReference type="SAM" id="Phobius"/>
    </source>
</evidence>
<protein>
    <submittedName>
        <fullName evidence="2">Uncharacterized protein</fullName>
    </submittedName>
</protein>
<evidence type="ECO:0000313" key="3">
    <source>
        <dbReference type="Proteomes" id="UP000318437"/>
    </source>
</evidence>
<organism evidence="2 3">
    <name type="scientific">Bythopirellula polymerisocia</name>
    <dbReference type="NCBI Taxonomy" id="2528003"/>
    <lineage>
        <taxon>Bacteria</taxon>
        <taxon>Pseudomonadati</taxon>
        <taxon>Planctomycetota</taxon>
        <taxon>Planctomycetia</taxon>
        <taxon>Pirellulales</taxon>
        <taxon>Lacipirellulaceae</taxon>
        <taxon>Bythopirellula</taxon>
    </lineage>
</organism>
<feature type="transmembrane region" description="Helical" evidence="1">
    <location>
        <begin position="82"/>
        <end position="103"/>
    </location>
</feature>
<reference evidence="2 3" key="1">
    <citation type="submission" date="2019-02" db="EMBL/GenBank/DDBJ databases">
        <title>Deep-cultivation of Planctomycetes and their phenomic and genomic characterization uncovers novel biology.</title>
        <authorList>
            <person name="Wiegand S."/>
            <person name="Jogler M."/>
            <person name="Boedeker C."/>
            <person name="Pinto D."/>
            <person name="Vollmers J."/>
            <person name="Rivas-Marin E."/>
            <person name="Kohn T."/>
            <person name="Peeters S.H."/>
            <person name="Heuer A."/>
            <person name="Rast P."/>
            <person name="Oberbeckmann S."/>
            <person name="Bunk B."/>
            <person name="Jeske O."/>
            <person name="Meyerdierks A."/>
            <person name="Storesund J.E."/>
            <person name="Kallscheuer N."/>
            <person name="Luecker S."/>
            <person name="Lage O.M."/>
            <person name="Pohl T."/>
            <person name="Merkel B.J."/>
            <person name="Hornburger P."/>
            <person name="Mueller R.-W."/>
            <person name="Bruemmer F."/>
            <person name="Labrenz M."/>
            <person name="Spormann A.M."/>
            <person name="Op Den Camp H."/>
            <person name="Overmann J."/>
            <person name="Amann R."/>
            <person name="Jetten M.S.M."/>
            <person name="Mascher T."/>
            <person name="Medema M.H."/>
            <person name="Devos D.P."/>
            <person name="Kaster A.-K."/>
            <person name="Ovreas L."/>
            <person name="Rohde M."/>
            <person name="Galperin M.Y."/>
            <person name="Jogler C."/>
        </authorList>
    </citation>
    <scope>NUCLEOTIDE SEQUENCE [LARGE SCALE GENOMIC DNA]</scope>
    <source>
        <strain evidence="2 3">Pla144</strain>
    </source>
</reference>